<evidence type="ECO:0000259" key="6">
    <source>
        <dbReference type="PROSITE" id="PS50940"/>
    </source>
</evidence>
<dbReference type="Gene3D" id="3.10.50.10">
    <property type="match status" value="1"/>
</dbReference>
<dbReference type="Gene3D" id="3.20.20.80">
    <property type="entry name" value="Glycosidases"/>
    <property type="match status" value="1"/>
</dbReference>
<evidence type="ECO:0000256" key="3">
    <source>
        <dbReference type="ARBA" id="ARBA00022729"/>
    </source>
</evidence>
<dbReference type="EMBL" id="GDAI01000094">
    <property type="protein sequence ID" value="JAI17509.1"/>
    <property type="molecule type" value="mRNA"/>
</dbReference>
<feature type="domain" description="GH18" evidence="7">
    <location>
        <begin position="1"/>
        <end position="355"/>
    </location>
</feature>
<dbReference type="InterPro" id="IPR017853">
    <property type="entry name" value="GH"/>
</dbReference>
<dbReference type="Pfam" id="PF00704">
    <property type="entry name" value="Glyco_hydro_18"/>
    <property type="match status" value="1"/>
</dbReference>
<proteinExistence type="evidence at transcript level"/>
<dbReference type="GO" id="GO:0004568">
    <property type="term" value="F:chitinase activity"/>
    <property type="evidence" value="ECO:0007669"/>
    <property type="project" value="TreeGrafter"/>
</dbReference>
<accession>A0A0K8TT18</accession>
<keyword evidence="2" id="KW-0147">Chitin-binding</keyword>
<dbReference type="SMART" id="SM00636">
    <property type="entry name" value="Glyco_18"/>
    <property type="match status" value="1"/>
</dbReference>
<dbReference type="GO" id="GO:0008061">
    <property type="term" value="F:chitin binding"/>
    <property type="evidence" value="ECO:0007669"/>
    <property type="project" value="UniProtKB-KW"/>
</dbReference>
<dbReference type="SMART" id="SM00494">
    <property type="entry name" value="ChtBD2"/>
    <property type="match status" value="1"/>
</dbReference>
<sequence>VSCFYRGLAAHRANGKVEIGDVNYNLCSHVVYSALDLNPDGSVQELSALRDFADIKKTNPKAKLHVSIGGSDYSAGVFSSIAGNALQMELFLSSVLTIAGKYGIDGFDIMWLHAGTKGPERLVRREKANFASFLKNLRETLNGNKLTLSVSVSPLKHGKPVPYDVAAITKNADLVNLMTYDVHGDWDGITGHSAPLTVSSNESGGSTSVESLVKSWIDAGGSSEKLLLGLSFYGRTFTLKDTIDTTVGASTIGPGIEGPITHEPGLLSYVEVCQDLKSGWKTEWDNDAQAPYASKGNQWISYDDVKSIEKKTELVDKFKLGGVFVWSVDSDDVFDKCHDGDHPLLTVVSDKIYFNVTLSTTPHLEETATPPTTIEDNKDKFGGADEPATTSTEDPDLVMNKDMPEESYTFTDDFSDSTSTAESTTNPDPLKVNNNFEGKPTTRAGIATATGSTSSLKDTPTTTETTTVQDSDTDEDKTSCDKDGILPDPDSCSKFYRCVSGTKYSFDCTPGTLFDVSIGSCNRAELVHCFLPQRGNTTTPVTKAA</sequence>
<evidence type="ECO:0000313" key="8">
    <source>
        <dbReference type="EMBL" id="JAI17509.1"/>
    </source>
</evidence>
<dbReference type="PANTHER" id="PTHR11177">
    <property type="entry name" value="CHITINASE"/>
    <property type="match status" value="1"/>
</dbReference>
<keyword evidence="3" id="KW-0732">Signal</keyword>
<evidence type="ECO:0000256" key="4">
    <source>
        <dbReference type="ARBA" id="ARBA00023157"/>
    </source>
</evidence>
<dbReference type="FunFam" id="3.10.50.10:FF:000001">
    <property type="entry name" value="Chitinase 3-like 1"/>
    <property type="match status" value="1"/>
</dbReference>
<name>A0A0K8TT18_TABBR</name>
<feature type="non-terminal residue" evidence="8">
    <location>
        <position position="1"/>
    </location>
</feature>
<dbReference type="GO" id="GO:0005576">
    <property type="term" value="C:extracellular region"/>
    <property type="evidence" value="ECO:0007669"/>
    <property type="project" value="InterPro"/>
</dbReference>
<dbReference type="Pfam" id="PF01607">
    <property type="entry name" value="CBM_14"/>
    <property type="match status" value="1"/>
</dbReference>
<dbReference type="PROSITE" id="PS51910">
    <property type="entry name" value="GH18_2"/>
    <property type="match status" value="1"/>
</dbReference>
<keyword evidence="8" id="KW-0430">Lectin</keyword>
<dbReference type="SUPFAM" id="SSF54556">
    <property type="entry name" value="Chitinase insertion domain"/>
    <property type="match status" value="1"/>
</dbReference>
<dbReference type="InterPro" id="IPR011583">
    <property type="entry name" value="Chitinase_II/V-like_cat"/>
</dbReference>
<dbReference type="InterPro" id="IPR001223">
    <property type="entry name" value="Glyco_hydro18_cat"/>
</dbReference>
<organism evidence="8">
    <name type="scientific">Tabanus bromius</name>
    <name type="common">Band-eyed brown horse fly</name>
    <dbReference type="NCBI Taxonomy" id="304241"/>
    <lineage>
        <taxon>Eukaryota</taxon>
        <taxon>Metazoa</taxon>
        <taxon>Ecdysozoa</taxon>
        <taxon>Arthropoda</taxon>
        <taxon>Hexapoda</taxon>
        <taxon>Insecta</taxon>
        <taxon>Pterygota</taxon>
        <taxon>Neoptera</taxon>
        <taxon>Endopterygota</taxon>
        <taxon>Diptera</taxon>
        <taxon>Brachycera</taxon>
        <taxon>Tabanomorpha</taxon>
        <taxon>Tabanoidea</taxon>
        <taxon>Tabanidae</taxon>
        <taxon>Tabanus</taxon>
    </lineage>
</organism>
<dbReference type="GO" id="GO:0005975">
    <property type="term" value="P:carbohydrate metabolic process"/>
    <property type="evidence" value="ECO:0007669"/>
    <property type="project" value="InterPro"/>
</dbReference>
<keyword evidence="4" id="KW-1015">Disulfide bond</keyword>
<feature type="region of interest" description="Disordered" evidence="5">
    <location>
        <begin position="364"/>
        <end position="482"/>
    </location>
</feature>
<protein>
    <submittedName>
        <fullName evidence="8">Putative catalytically inactive chitinase-like lectin</fullName>
    </submittedName>
</protein>
<dbReference type="InterPro" id="IPR029070">
    <property type="entry name" value="Chitinase_insertion_sf"/>
</dbReference>
<evidence type="ECO:0000256" key="5">
    <source>
        <dbReference type="SAM" id="MobiDB-lite"/>
    </source>
</evidence>
<feature type="compositionally biased region" description="Low complexity" evidence="5">
    <location>
        <begin position="452"/>
        <end position="470"/>
    </location>
</feature>
<evidence type="ECO:0000256" key="1">
    <source>
        <dbReference type="ARBA" id="ARBA00009121"/>
    </source>
</evidence>
<dbReference type="InterPro" id="IPR050314">
    <property type="entry name" value="Glycosyl_Hydrlase_18"/>
</dbReference>
<dbReference type="PROSITE" id="PS50940">
    <property type="entry name" value="CHIT_BIND_II"/>
    <property type="match status" value="1"/>
</dbReference>
<reference evidence="8" key="1">
    <citation type="journal article" date="2015" name="Insect Biochem. Mol. Biol.">
        <title>An insight into the sialome of the horse fly, Tabanus bromius.</title>
        <authorList>
            <person name="Ribeiro J.M."/>
            <person name="Kazimirova M."/>
            <person name="Takac P."/>
            <person name="Andersen J.F."/>
            <person name="Francischetti I.M."/>
        </authorList>
    </citation>
    <scope>NUCLEOTIDE SEQUENCE</scope>
</reference>
<comment type="similarity">
    <text evidence="1">Belongs to the glycosyl hydrolase 18 family. Chitinase class II subfamily.</text>
</comment>
<dbReference type="SUPFAM" id="SSF51445">
    <property type="entry name" value="(Trans)glycosidases"/>
    <property type="match status" value="1"/>
</dbReference>
<evidence type="ECO:0000256" key="2">
    <source>
        <dbReference type="ARBA" id="ARBA00022669"/>
    </source>
</evidence>
<feature type="compositionally biased region" description="Low complexity" evidence="5">
    <location>
        <begin position="406"/>
        <end position="425"/>
    </location>
</feature>
<dbReference type="InterPro" id="IPR002557">
    <property type="entry name" value="Chitin-bd_dom"/>
</dbReference>
<feature type="domain" description="Chitin-binding type-2" evidence="6">
    <location>
        <begin position="477"/>
        <end position="531"/>
    </location>
</feature>
<dbReference type="InterPro" id="IPR036508">
    <property type="entry name" value="Chitin-bd_dom_sf"/>
</dbReference>
<evidence type="ECO:0000259" key="7">
    <source>
        <dbReference type="PROSITE" id="PS51910"/>
    </source>
</evidence>
<dbReference type="SUPFAM" id="SSF57625">
    <property type="entry name" value="Invertebrate chitin-binding proteins"/>
    <property type="match status" value="1"/>
</dbReference>
<dbReference type="AlphaFoldDB" id="A0A0K8TT18"/>
<dbReference type="GO" id="GO:0030246">
    <property type="term" value="F:carbohydrate binding"/>
    <property type="evidence" value="ECO:0007669"/>
    <property type="project" value="UniProtKB-KW"/>
</dbReference>
<dbReference type="PANTHER" id="PTHR11177:SF360">
    <property type="entry name" value="CHITINASE 4-RELATED"/>
    <property type="match status" value="1"/>
</dbReference>
<dbReference type="GO" id="GO:0006032">
    <property type="term" value="P:chitin catabolic process"/>
    <property type="evidence" value="ECO:0007669"/>
    <property type="project" value="TreeGrafter"/>
</dbReference>
<dbReference type="Gene3D" id="2.170.140.10">
    <property type="entry name" value="Chitin binding domain"/>
    <property type="match status" value="1"/>
</dbReference>